<accession>A0A382V4T1</accession>
<dbReference type="Pfam" id="PF01315">
    <property type="entry name" value="Ald_Xan_dh_C"/>
    <property type="match status" value="1"/>
</dbReference>
<dbReference type="PANTHER" id="PTHR11908:SF132">
    <property type="entry name" value="ALDEHYDE OXIDASE 1-RELATED"/>
    <property type="match status" value="1"/>
</dbReference>
<name>A0A382V4T1_9ZZZZ</name>
<dbReference type="InterPro" id="IPR000674">
    <property type="entry name" value="Ald_Oxase/Xan_DH_a/b"/>
</dbReference>
<reference evidence="4" key="1">
    <citation type="submission" date="2018-05" db="EMBL/GenBank/DDBJ databases">
        <authorList>
            <person name="Lanie J.A."/>
            <person name="Ng W.-L."/>
            <person name="Kazmierczak K.M."/>
            <person name="Andrzejewski T.M."/>
            <person name="Davidsen T.M."/>
            <person name="Wayne K.J."/>
            <person name="Tettelin H."/>
            <person name="Glass J.I."/>
            <person name="Rusch D."/>
            <person name="Podicherti R."/>
            <person name="Tsui H.-C.T."/>
            <person name="Winkler M.E."/>
        </authorList>
    </citation>
    <scope>NUCLEOTIDE SEQUENCE</scope>
</reference>
<feature type="domain" description="Aldehyde oxidase/xanthine dehydrogenase a/b hammerhead" evidence="3">
    <location>
        <begin position="20"/>
        <end position="135"/>
    </location>
</feature>
<dbReference type="SMART" id="SM01008">
    <property type="entry name" value="Ald_Xan_dh_C"/>
    <property type="match status" value="1"/>
</dbReference>
<dbReference type="InterPro" id="IPR036856">
    <property type="entry name" value="Ald_Oxase/Xan_DH_a/b_sf"/>
</dbReference>
<dbReference type="GO" id="GO:0005506">
    <property type="term" value="F:iron ion binding"/>
    <property type="evidence" value="ECO:0007669"/>
    <property type="project" value="InterPro"/>
</dbReference>
<feature type="non-terminal residue" evidence="4">
    <location>
        <position position="214"/>
    </location>
</feature>
<dbReference type="AlphaFoldDB" id="A0A382V4T1"/>
<evidence type="ECO:0000256" key="1">
    <source>
        <dbReference type="ARBA" id="ARBA00022505"/>
    </source>
</evidence>
<dbReference type="Gene3D" id="3.30.365.10">
    <property type="entry name" value="Aldehyde oxidase/xanthine dehydrogenase, molybdopterin binding domain"/>
    <property type="match status" value="2"/>
</dbReference>
<dbReference type="SUPFAM" id="SSF56003">
    <property type="entry name" value="Molybdenum cofactor-binding domain"/>
    <property type="match status" value="1"/>
</dbReference>
<sequence length="214" mass="23447">MSTAMFGERVQRLADAKLVLGEGSFIDDIPLEGALHVAFVRSPFARAHIRSIDCEAAREMEGVAAVYTCDDLGRLDILMPLLIPHPSLTEARTQRPLAREDVFYVGQTVVMVVAIDRYTAEDAVHLIDVDYEPLDVELDLPAAVGDDAPRVHPDVANNVAAHFVQRSGDPDSAFVRADHITKIKVQVDRSTAAPLECRAVAARYDTVAGELMVW</sequence>
<evidence type="ECO:0000259" key="3">
    <source>
        <dbReference type="SMART" id="SM01008"/>
    </source>
</evidence>
<dbReference type="EMBL" id="UINC01148807">
    <property type="protein sequence ID" value="SVD40911.1"/>
    <property type="molecule type" value="Genomic_DNA"/>
</dbReference>
<dbReference type="GO" id="GO:0016491">
    <property type="term" value="F:oxidoreductase activity"/>
    <property type="evidence" value="ECO:0007669"/>
    <property type="project" value="UniProtKB-KW"/>
</dbReference>
<proteinExistence type="predicted"/>
<protein>
    <recommendedName>
        <fullName evidence="3">Aldehyde oxidase/xanthine dehydrogenase a/b hammerhead domain-containing protein</fullName>
    </recommendedName>
</protein>
<dbReference type="Gene3D" id="3.90.1170.50">
    <property type="entry name" value="Aldehyde oxidase/xanthine dehydrogenase, a/b hammerhead"/>
    <property type="match status" value="1"/>
</dbReference>
<evidence type="ECO:0000256" key="2">
    <source>
        <dbReference type="ARBA" id="ARBA00023002"/>
    </source>
</evidence>
<dbReference type="InterPro" id="IPR037165">
    <property type="entry name" value="AldOxase/xan_DH_Mopterin-bd_sf"/>
</dbReference>
<evidence type="ECO:0000313" key="4">
    <source>
        <dbReference type="EMBL" id="SVD40911.1"/>
    </source>
</evidence>
<dbReference type="PANTHER" id="PTHR11908">
    <property type="entry name" value="XANTHINE DEHYDROGENASE"/>
    <property type="match status" value="1"/>
</dbReference>
<gene>
    <name evidence="4" type="ORF">METZ01_LOCUS393765</name>
</gene>
<dbReference type="Pfam" id="PF02738">
    <property type="entry name" value="MoCoBD_1"/>
    <property type="match status" value="1"/>
</dbReference>
<keyword evidence="1" id="KW-0500">Molybdenum</keyword>
<keyword evidence="2" id="KW-0560">Oxidoreductase</keyword>
<organism evidence="4">
    <name type="scientific">marine metagenome</name>
    <dbReference type="NCBI Taxonomy" id="408172"/>
    <lineage>
        <taxon>unclassified sequences</taxon>
        <taxon>metagenomes</taxon>
        <taxon>ecological metagenomes</taxon>
    </lineage>
</organism>
<dbReference type="InterPro" id="IPR016208">
    <property type="entry name" value="Ald_Oxase/xanthine_DH-like"/>
</dbReference>
<dbReference type="SUPFAM" id="SSF54665">
    <property type="entry name" value="CO dehydrogenase molybdoprotein N-domain-like"/>
    <property type="match status" value="1"/>
</dbReference>
<dbReference type="InterPro" id="IPR008274">
    <property type="entry name" value="AldOxase/xan_DH_MoCoBD1"/>
</dbReference>